<dbReference type="Pfam" id="PF00358">
    <property type="entry name" value="PTS_EIIA_1"/>
    <property type="match status" value="1"/>
</dbReference>
<evidence type="ECO:0000256" key="1">
    <source>
        <dbReference type="ARBA" id="ARBA00004496"/>
    </source>
</evidence>
<dbReference type="InterPro" id="IPR011055">
    <property type="entry name" value="Dup_hybrid_motif"/>
</dbReference>
<dbReference type="GO" id="GO:0005737">
    <property type="term" value="C:cytoplasm"/>
    <property type="evidence" value="ECO:0007669"/>
    <property type="project" value="UniProtKB-SubCell"/>
</dbReference>
<evidence type="ECO:0000256" key="6">
    <source>
        <dbReference type="ARBA" id="ARBA00022777"/>
    </source>
</evidence>
<evidence type="ECO:0000256" key="5">
    <source>
        <dbReference type="ARBA" id="ARBA00022683"/>
    </source>
</evidence>
<dbReference type="InterPro" id="IPR050890">
    <property type="entry name" value="PTS_EIIA_component"/>
</dbReference>
<dbReference type="Gene3D" id="2.70.70.10">
    <property type="entry name" value="Glucose Permease (Domain IIA)"/>
    <property type="match status" value="1"/>
</dbReference>
<evidence type="ECO:0000313" key="7">
    <source>
        <dbReference type="EMBL" id="VYT41711.1"/>
    </source>
</evidence>
<dbReference type="PROSITE" id="PS51093">
    <property type="entry name" value="PTS_EIIA_TYPE_1"/>
    <property type="match status" value="1"/>
</dbReference>
<comment type="subcellular location">
    <subcellularLocation>
        <location evidence="1">Cytoplasm</location>
    </subcellularLocation>
</comment>
<dbReference type="AlphaFoldDB" id="A0A6N2WKI8"/>
<dbReference type="PANTHER" id="PTHR45008">
    <property type="entry name" value="PTS SYSTEM GLUCOSE-SPECIFIC EIIA COMPONENT"/>
    <property type="match status" value="1"/>
</dbReference>
<keyword evidence="3" id="KW-0762">Sugar transport</keyword>
<dbReference type="InterPro" id="IPR001127">
    <property type="entry name" value="PTS_EIIA_1_perm"/>
</dbReference>
<dbReference type="PANTHER" id="PTHR45008:SF1">
    <property type="entry name" value="PTS SYSTEM GLUCOSE-SPECIFIC EIIA COMPONENT"/>
    <property type="match status" value="1"/>
</dbReference>
<protein>
    <submittedName>
        <fullName evidence="7">Glucose-specific phosphotransferase enzyme IIA component</fullName>
        <ecNumber evidence="7">2.7.1.-</ecNumber>
    </submittedName>
</protein>
<dbReference type="PROSITE" id="PS00371">
    <property type="entry name" value="PTS_EIIA_TYPE_1_HIS"/>
    <property type="match status" value="1"/>
</dbReference>
<dbReference type="RefSeq" id="WP_006568404.1">
    <property type="nucleotide sequence ID" value="NZ_BAABZP010000001.1"/>
</dbReference>
<keyword evidence="5" id="KW-0598">Phosphotransferase system</keyword>
<accession>A0A6N2WKI8</accession>
<name>A0A6N2WKI8_9FIRM</name>
<sequence length="161" mass="17615">MFGFLKGKSKKEKVFYSMVTGKSIDLSEVDDEMFAGRVLGDGIAVWPEEDVFSAPCTGTVTTVTDTKHAIGLENGDGVQVLIHIGLDTVKLDGKGFETYVEPGQKVKAGDPLVKVDRQMLREEKIPDVSMLVFIEPNGHKLTKFYTGQTVKAGTSPLVEYE</sequence>
<reference evidence="7" key="1">
    <citation type="submission" date="2019-11" db="EMBL/GenBank/DDBJ databases">
        <authorList>
            <person name="Feng L."/>
        </authorList>
    </citation>
    <scope>NUCLEOTIDE SEQUENCE</scope>
    <source>
        <strain evidence="7">AcaccaeLFYP115</strain>
    </source>
</reference>
<organism evidence="7">
    <name type="scientific">Anaerostipes caccae</name>
    <dbReference type="NCBI Taxonomy" id="105841"/>
    <lineage>
        <taxon>Bacteria</taxon>
        <taxon>Bacillati</taxon>
        <taxon>Bacillota</taxon>
        <taxon>Clostridia</taxon>
        <taxon>Lachnospirales</taxon>
        <taxon>Lachnospiraceae</taxon>
        <taxon>Anaerostipes</taxon>
    </lineage>
</organism>
<dbReference type="GO" id="GO:0016301">
    <property type="term" value="F:kinase activity"/>
    <property type="evidence" value="ECO:0007669"/>
    <property type="project" value="UniProtKB-KW"/>
</dbReference>
<keyword evidence="4 7" id="KW-0808">Transferase</keyword>
<evidence type="ECO:0000256" key="4">
    <source>
        <dbReference type="ARBA" id="ARBA00022679"/>
    </source>
</evidence>
<evidence type="ECO:0000256" key="3">
    <source>
        <dbReference type="ARBA" id="ARBA00022597"/>
    </source>
</evidence>
<gene>
    <name evidence="7" type="primary">crr</name>
    <name evidence="7" type="ORF">ACLFYP115_03385</name>
</gene>
<dbReference type="NCBIfam" id="TIGR00830">
    <property type="entry name" value="PTBA"/>
    <property type="match status" value="1"/>
</dbReference>
<proteinExistence type="predicted"/>
<dbReference type="SUPFAM" id="SSF51261">
    <property type="entry name" value="Duplicated hybrid motif"/>
    <property type="match status" value="1"/>
</dbReference>
<dbReference type="GO" id="GO:0009401">
    <property type="term" value="P:phosphoenolpyruvate-dependent sugar phosphotransferase system"/>
    <property type="evidence" value="ECO:0007669"/>
    <property type="project" value="UniProtKB-KW"/>
</dbReference>
<dbReference type="FunFam" id="2.70.70.10:FF:000001">
    <property type="entry name" value="PTS system glucose-specific IIA component"/>
    <property type="match status" value="1"/>
</dbReference>
<dbReference type="EC" id="2.7.1.-" evidence="7"/>
<keyword evidence="6" id="KW-0418">Kinase</keyword>
<dbReference type="EMBL" id="CACRSQ010000010">
    <property type="protein sequence ID" value="VYT41711.1"/>
    <property type="molecule type" value="Genomic_DNA"/>
</dbReference>
<keyword evidence="2" id="KW-0813">Transport</keyword>
<evidence type="ECO:0000256" key="2">
    <source>
        <dbReference type="ARBA" id="ARBA00022448"/>
    </source>
</evidence>